<dbReference type="PANTHER" id="PTHR12455:SF0">
    <property type="entry name" value="NUCLEOLAR COMPLEX PROTEIN 4 HOMOLOG"/>
    <property type="match status" value="1"/>
</dbReference>
<dbReference type="FunCoup" id="A0A3N4LSZ0">
    <property type="interactions" value="600"/>
</dbReference>
<evidence type="ECO:0000256" key="1">
    <source>
        <dbReference type="ARBA" id="ARBA00007797"/>
    </source>
</evidence>
<feature type="domain" description="CCAAT-binding factor" evidence="3">
    <location>
        <begin position="349"/>
        <end position="503"/>
    </location>
</feature>
<dbReference type="GO" id="GO:0030692">
    <property type="term" value="C:Noc4p-Nop14p complex"/>
    <property type="evidence" value="ECO:0007669"/>
    <property type="project" value="TreeGrafter"/>
</dbReference>
<reference evidence="4 5" key="1">
    <citation type="journal article" date="2018" name="Nat. Ecol. Evol.">
        <title>Pezizomycetes genomes reveal the molecular basis of ectomycorrhizal truffle lifestyle.</title>
        <authorList>
            <person name="Murat C."/>
            <person name="Payen T."/>
            <person name="Noel B."/>
            <person name="Kuo A."/>
            <person name="Morin E."/>
            <person name="Chen J."/>
            <person name="Kohler A."/>
            <person name="Krizsan K."/>
            <person name="Balestrini R."/>
            <person name="Da Silva C."/>
            <person name="Montanini B."/>
            <person name="Hainaut M."/>
            <person name="Levati E."/>
            <person name="Barry K.W."/>
            <person name="Belfiori B."/>
            <person name="Cichocki N."/>
            <person name="Clum A."/>
            <person name="Dockter R.B."/>
            <person name="Fauchery L."/>
            <person name="Guy J."/>
            <person name="Iotti M."/>
            <person name="Le Tacon F."/>
            <person name="Lindquist E.A."/>
            <person name="Lipzen A."/>
            <person name="Malagnac F."/>
            <person name="Mello A."/>
            <person name="Molinier V."/>
            <person name="Miyauchi S."/>
            <person name="Poulain J."/>
            <person name="Riccioni C."/>
            <person name="Rubini A."/>
            <person name="Sitrit Y."/>
            <person name="Splivallo R."/>
            <person name="Traeger S."/>
            <person name="Wang M."/>
            <person name="Zifcakova L."/>
            <person name="Wipf D."/>
            <person name="Zambonelli A."/>
            <person name="Paolocci F."/>
            <person name="Nowrousian M."/>
            <person name="Ottonello S."/>
            <person name="Baldrian P."/>
            <person name="Spatafora J.W."/>
            <person name="Henrissat B."/>
            <person name="Nagy L.G."/>
            <person name="Aury J.M."/>
            <person name="Wincker P."/>
            <person name="Grigoriev I.V."/>
            <person name="Bonfante P."/>
            <person name="Martin F.M."/>
        </authorList>
    </citation>
    <scope>NUCLEOTIDE SEQUENCE [LARGE SCALE GENOMIC DNA]</scope>
    <source>
        <strain evidence="4 5">ATCC MYA-4762</strain>
    </source>
</reference>
<sequence>MASSGLTNGKKRKRSEDTKPTSASKKGKRSSPKPAAKVTSSAVVPASGQGLQLTQSRALELEELITESPRNYNHIVTLLASLQDFASPSLGITCAVSLCRTFCRLLAIGRMKKKDTDTPAEAKLLVWLKERYKGYLKELATLLESKEVSYQTTALTLLMKLVKEEGARLKAPGDDYFFPHDLMARIAKGVLYTDFSEDATLRDEFVQKWLDEYHDVRYSFFFVTLTLAEQAVTSPSLSLFRSNLLTILLSLQNLPKDPKSYTLSPFYVLTPPIKKSKKNSNKPPPIISPTSHRAQLSDLWLATFRLSLTPDEQKLVLSSMTHSIIPYFTHPHLLFDFLTDCYNQGSVNAILALSGLFDLIKAKNLDYPNFYEKLYALFDRNLMHMRYRSRFFRLVEIFLNSTHLPVSLVASFIKRMSRLTLTAPPSAIVIVVPLVYNLLKSHPSCTFMVHRERYDREAARKEGYEDPFDMNEPDPMKTNAIESSLWELVMMQGHYHPSVATLARIVSEQFTKESYKLEDFFDHSYASMIDAELKKNIKNDPAVEYDIPKRIFTIAPTLPAEMEKGGEGDTVKDLKQVIWGGTLTDLWAF</sequence>
<dbReference type="STRING" id="1051890.A0A3N4LSZ0"/>
<feature type="region of interest" description="Disordered" evidence="2">
    <location>
        <begin position="1"/>
        <end position="43"/>
    </location>
</feature>
<gene>
    <name evidence="4" type="ORF">L211DRAFT_807416</name>
</gene>
<name>A0A3N4LSZ0_9PEZI</name>
<dbReference type="InterPro" id="IPR027193">
    <property type="entry name" value="Noc4"/>
</dbReference>
<dbReference type="AlphaFoldDB" id="A0A3N4LSZ0"/>
<evidence type="ECO:0000313" key="5">
    <source>
        <dbReference type="Proteomes" id="UP000267821"/>
    </source>
</evidence>
<evidence type="ECO:0000256" key="2">
    <source>
        <dbReference type="SAM" id="MobiDB-lite"/>
    </source>
</evidence>
<dbReference type="PANTHER" id="PTHR12455">
    <property type="entry name" value="NUCLEOLAR COMPLEX PROTEIN 4"/>
    <property type="match status" value="1"/>
</dbReference>
<evidence type="ECO:0000259" key="3">
    <source>
        <dbReference type="Pfam" id="PF03914"/>
    </source>
</evidence>
<dbReference type="OrthoDB" id="10263185at2759"/>
<proteinExistence type="inferred from homology"/>
<protein>
    <submittedName>
        <fullName evidence="4">CBF-domain-containing protein</fullName>
    </submittedName>
</protein>
<comment type="similarity">
    <text evidence="1">Belongs to the CBF/MAK21 family.</text>
</comment>
<organism evidence="4 5">
    <name type="scientific">Terfezia boudieri ATCC MYA-4762</name>
    <dbReference type="NCBI Taxonomy" id="1051890"/>
    <lineage>
        <taxon>Eukaryota</taxon>
        <taxon>Fungi</taxon>
        <taxon>Dikarya</taxon>
        <taxon>Ascomycota</taxon>
        <taxon>Pezizomycotina</taxon>
        <taxon>Pezizomycetes</taxon>
        <taxon>Pezizales</taxon>
        <taxon>Pezizaceae</taxon>
        <taxon>Terfezia</taxon>
    </lineage>
</organism>
<dbReference type="Proteomes" id="UP000267821">
    <property type="component" value="Unassembled WGS sequence"/>
</dbReference>
<keyword evidence="5" id="KW-1185">Reference proteome</keyword>
<dbReference type="InParanoid" id="A0A3N4LSZ0"/>
<accession>A0A3N4LSZ0</accession>
<dbReference type="EMBL" id="ML121540">
    <property type="protein sequence ID" value="RPB24798.1"/>
    <property type="molecule type" value="Genomic_DNA"/>
</dbReference>
<dbReference type="GO" id="GO:0032040">
    <property type="term" value="C:small-subunit processome"/>
    <property type="evidence" value="ECO:0007669"/>
    <property type="project" value="TreeGrafter"/>
</dbReference>
<dbReference type="InterPro" id="IPR005612">
    <property type="entry name" value="CCAAT-binding_factor"/>
</dbReference>
<dbReference type="Pfam" id="PF03914">
    <property type="entry name" value="CBF"/>
    <property type="match status" value="1"/>
</dbReference>
<evidence type="ECO:0000313" key="4">
    <source>
        <dbReference type="EMBL" id="RPB24798.1"/>
    </source>
</evidence>
<dbReference type="GO" id="GO:0042254">
    <property type="term" value="P:ribosome biogenesis"/>
    <property type="evidence" value="ECO:0007669"/>
    <property type="project" value="InterPro"/>
</dbReference>